<gene>
    <name evidence="1" type="ORF">S03H2_59282</name>
</gene>
<feature type="non-terminal residue" evidence="1">
    <location>
        <position position="34"/>
    </location>
</feature>
<accession>X1KG55</accession>
<comment type="caution">
    <text evidence="1">The sequence shown here is derived from an EMBL/GenBank/DDBJ whole genome shotgun (WGS) entry which is preliminary data.</text>
</comment>
<protein>
    <submittedName>
        <fullName evidence="1">Uncharacterized protein</fullName>
    </submittedName>
</protein>
<name>X1KG55_9ZZZZ</name>
<sequence>MINVNNGTVLAGIHVVTTSENNNIFGNDYTQSGL</sequence>
<evidence type="ECO:0000313" key="1">
    <source>
        <dbReference type="EMBL" id="GAH81043.1"/>
    </source>
</evidence>
<organism evidence="1">
    <name type="scientific">marine sediment metagenome</name>
    <dbReference type="NCBI Taxonomy" id="412755"/>
    <lineage>
        <taxon>unclassified sequences</taxon>
        <taxon>metagenomes</taxon>
        <taxon>ecological metagenomes</taxon>
    </lineage>
</organism>
<dbReference type="EMBL" id="BARU01038113">
    <property type="protein sequence ID" value="GAH81043.1"/>
    <property type="molecule type" value="Genomic_DNA"/>
</dbReference>
<dbReference type="AlphaFoldDB" id="X1KG55"/>
<proteinExistence type="predicted"/>
<reference evidence="1" key="1">
    <citation type="journal article" date="2014" name="Front. Microbiol.">
        <title>High frequency of phylogenetically diverse reductive dehalogenase-homologous genes in deep subseafloor sedimentary metagenomes.</title>
        <authorList>
            <person name="Kawai M."/>
            <person name="Futagami T."/>
            <person name="Toyoda A."/>
            <person name="Takaki Y."/>
            <person name="Nishi S."/>
            <person name="Hori S."/>
            <person name="Arai W."/>
            <person name="Tsubouchi T."/>
            <person name="Morono Y."/>
            <person name="Uchiyama I."/>
            <person name="Ito T."/>
            <person name="Fujiyama A."/>
            <person name="Inagaki F."/>
            <person name="Takami H."/>
        </authorList>
    </citation>
    <scope>NUCLEOTIDE SEQUENCE</scope>
    <source>
        <strain evidence="1">Expedition CK06-06</strain>
    </source>
</reference>